<comment type="similarity">
    <text evidence="2 10">Belongs to the FliR/MopE/SpaR family.</text>
</comment>
<feature type="transmembrane region" description="Helical" evidence="10">
    <location>
        <begin position="12"/>
        <end position="32"/>
    </location>
</feature>
<keyword evidence="5 10" id="KW-0812">Transmembrane</keyword>
<evidence type="ECO:0000256" key="8">
    <source>
        <dbReference type="ARBA" id="ARBA00023143"/>
    </source>
</evidence>
<evidence type="ECO:0000256" key="2">
    <source>
        <dbReference type="ARBA" id="ARBA00009772"/>
    </source>
</evidence>
<feature type="transmembrane region" description="Helical" evidence="10">
    <location>
        <begin position="130"/>
        <end position="154"/>
    </location>
</feature>
<evidence type="ECO:0000313" key="11">
    <source>
        <dbReference type="EMBL" id="XFO72581.1"/>
    </source>
</evidence>
<keyword evidence="11" id="KW-0282">Flagellum</keyword>
<comment type="subcellular location">
    <subcellularLocation>
        <location evidence="10">Cell membrane</location>
        <topology evidence="10">Multi-pass membrane protein</topology>
    </subcellularLocation>
    <subcellularLocation>
        <location evidence="10">Bacterial flagellum basal body</location>
    </subcellularLocation>
</comment>
<dbReference type="Pfam" id="PF01311">
    <property type="entry name" value="Bac_export_1"/>
    <property type="match status" value="1"/>
</dbReference>
<evidence type="ECO:0000256" key="5">
    <source>
        <dbReference type="ARBA" id="ARBA00022692"/>
    </source>
</evidence>
<feature type="transmembrane region" description="Helical" evidence="10">
    <location>
        <begin position="38"/>
        <end position="57"/>
    </location>
</feature>
<evidence type="ECO:0000313" key="12">
    <source>
        <dbReference type="Proteomes" id="UP000216052"/>
    </source>
</evidence>
<evidence type="ECO:0000256" key="3">
    <source>
        <dbReference type="ARBA" id="ARBA00021717"/>
    </source>
</evidence>
<dbReference type="RefSeq" id="WP_093791733.1">
    <property type="nucleotide sequence ID" value="NZ_CP155571.1"/>
</dbReference>
<protein>
    <recommendedName>
        <fullName evidence="3 9">Flagellar biosynthetic protein FliR</fullName>
    </recommendedName>
</protein>
<evidence type="ECO:0000256" key="1">
    <source>
        <dbReference type="ARBA" id="ARBA00002578"/>
    </source>
</evidence>
<dbReference type="PANTHER" id="PTHR30065">
    <property type="entry name" value="FLAGELLAR BIOSYNTHETIC PROTEIN FLIR"/>
    <property type="match status" value="1"/>
</dbReference>
<keyword evidence="7 10" id="KW-0472">Membrane</keyword>
<dbReference type="InterPro" id="IPR006303">
    <property type="entry name" value="FliR"/>
</dbReference>
<dbReference type="PANTHER" id="PTHR30065:SF1">
    <property type="entry name" value="SURFACE PRESENTATION OF ANTIGENS PROTEIN SPAR"/>
    <property type="match status" value="1"/>
</dbReference>
<keyword evidence="6 10" id="KW-1133">Transmembrane helix</keyword>
<gene>
    <name evidence="11" type="primary">fliR</name>
    <name evidence="11" type="ORF">SPACI_026340</name>
</gene>
<dbReference type="EMBL" id="CP155571">
    <property type="protein sequence ID" value="XFO72581.1"/>
    <property type="molecule type" value="Genomic_DNA"/>
</dbReference>
<evidence type="ECO:0000256" key="6">
    <source>
        <dbReference type="ARBA" id="ARBA00022989"/>
    </source>
</evidence>
<dbReference type="PRINTS" id="PR00953">
    <property type="entry name" value="TYPE3IMRPROT"/>
</dbReference>
<sequence>MDLFTLLQNQLGFFLLIFARISGIFTSAPIFGSRNVPLIIKAGLSLILSYILLPLLIQSDLAIPDTLLSYAVKVIGEFLIGLTLGFACSFIFYGIQMAGALLDTQIGFGIINVFDPQFGQQVPLIGNFKYILAMMVFLTSNSHHLFLAAMVYSFKTIPVTQGLFRPELSEIIVDMVVNIFIIALKISLPVLVALLLTDVALGILARTMPQMNIFVVGVPGKIIVGIFVLSLALPVYLFFLEVVFSEVFHNMYRLLESLAPG</sequence>
<evidence type="ECO:0000256" key="10">
    <source>
        <dbReference type="RuleBase" id="RU362071"/>
    </source>
</evidence>
<keyword evidence="4 10" id="KW-1003">Cell membrane</keyword>
<keyword evidence="11" id="KW-0966">Cell projection</keyword>
<evidence type="ECO:0000256" key="4">
    <source>
        <dbReference type="ARBA" id="ARBA00022475"/>
    </source>
</evidence>
<feature type="transmembrane region" description="Helical" evidence="10">
    <location>
        <begin position="222"/>
        <end position="244"/>
    </location>
</feature>
<accession>A0ABZ3J3V5</accession>
<name>A0ABZ3J3V5_SPOA4</name>
<proteinExistence type="inferred from homology"/>
<dbReference type="InterPro" id="IPR002010">
    <property type="entry name" value="T3SS_IM_R"/>
</dbReference>
<keyword evidence="11" id="KW-0969">Cilium</keyword>
<feature type="transmembrane region" description="Helical" evidence="10">
    <location>
        <begin position="175"/>
        <end position="202"/>
    </location>
</feature>
<comment type="function">
    <text evidence="1 10">Role in flagellar biosynthesis.</text>
</comment>
<reference evidence="11" key="1">
    <citation type="submission" date="2024-05" db="EMBL/GenBank/DDBJ databases">
        <title>Isolation and characterization of Sporomusa carbonis sp. nov., a carboxydotrophic hydrogenogen in the genus of Sporomusa isolated from a charcoal burning pile.</title>
        <authorList>
            <person name="Boeer T."/>
            <person name="Rosenbaum F."/>
            <person name="Eysell L."/>
            <person name="Mueller V."/>
            <person name="Daniel R."/>
            <person name="Poehlein A."/>
        </authorList>
    </citation>
    <scope>NUCLEOTIDE SEQUENCE [LARGE SCALE GENOMIC DNA]</scope>
    <source>
        <strain evidence="11">DSM 3132</strain>
    </source>
</reference>
<keyword evidence="8 10" id="KW-0975">Bacterial flagellum</keyword>
<organism evidence="11 12">
    <name type="scientific">Sporomusa acidovorans (strain ATCC 49682 / DSM 3132 / Mol)</name>
    <dbReference type="NCBI Taxonomy" id="1123286"/>
    <lineage>
        <taxon>Bacteria</taxon>
        <taxon>Bacillati</taxon>
        <taxon>Bacillota</taxon>
        <taxon>Negativicutes</taxon>
        <taxon>Selenomonadales</taxon>
        <taxon>Sporomusaceae</taxon>
        <taxon>Sporomusa</taxon>
    </lineage>
</organism>
<dbReference type="Proteomes" id="UP000216052">
    <property type="component" value="Chromosome"/>
</dbReference>
<keyword evidence="12" id="KW-1185">Reference proteome</keyword>
<evidence type="ECO:0000256" key="7">
    <source>
        <dbReference type="ARBA" id="ARBA00023136"/>
    </source>
</evidence>
<dbReference type="NCBIfam" id="TIGR01400">
    <property type="entry name" value="fliR"/>
    <property type="match status" value="1"/>
</dbReference>
<feature type="transmembrane region" description="Helical" evidence="10">
    <location>
        <begin position="78"/>
        <end position="95"/>
    </location>
</feature>
<evidence type="ECO:0000256" key="9">
    <source>
        <dbReference type="NCBIfam" id="TIGR01400"/>
    </source>
</evidence>